<evidence type="ECO:0000313" key="2">
    <source>
        <dbReference type="Proteomes" id="UP000812287"/>
    </source>
</evidence>
<dbReference type="AlphaFoldDB" id="A0A9P8AXT6"/>
<dbReference type="GeneID" id="66104978"/>
<organism evidence="1 2">
    <name type="scientific">Guyanagaster necrorhizus</name>
    <dbReference type="NCBI Taxonomy" id="856835"/>
    <lineage>
        <taxon>Eukaryota</taxon>
        <taxon>Fungi</taxon>
        <taxon>Dikarya</taxon>
        <taxon>Basidiomycota</taxon>
        <taxon>Agaricomycotina</taxon>
        <taxon>Agaricomycetes</taxon>
        <taxon>Agaricomycetidae</taxon>
        <taxon>Agaricales</taxon>
        <taxon>Marasmiineae</taxon>
        <taxon>Physalacriaceae</taxon>
        <taxon>Guyanagaster</taxon>
    </lineage>
</organism>
<dbReference type="RefSeq" id="XP_043045230.1">
    <property type="nucleotide sequence ID" value="XM_043182681.1"/>
</dbReference>
<dbReference type="EMBL" id="MU250524">
    <property type="protein sequence ID" value="KAG7451730.1"/>
    <property type="molecule type" value="Genomic_DNA"/>
</dbReference>
<reference evidence="1" key="1">
    <citation type="submission" date="2020-11" db="EMBL/GenBank/DDBJ databases">
        <title>Adaptations for nitrogen fixation in a non-lichenized fungal sporocarp promotes dispersal by wood-feeding termites.</title>
        <authorList>
            <consortium name="DOE Joint Genome Institute"/>
            <person name="Koch R.A."/>
            <person name="Yoon G."/>
            <person name="Arayal U."/>
            <person name="Lail K."/>
            <person name="Amirebrahimi M."/>
            <person name="Labutti K."/>
            <person name="Lipzen A."/>
            <person name="Riley R."/>
            <person name="Barry K."/>
            <person name="Henrissat B."/>
            <person name="Grigoriev I.V."/>
            <person name="Herr J.R."/>
            <person name="Aime M.C."/>
        </authorList>
    </citation>
    <scope>NUCLEOTIDE SEQUENCE</scope>
    <source>
        <strain evidence="1">MCA 3950</strain>
    </source>
</reference>
<feature type="non-terminal residue" evidence="1">
    <location>
        <position position="1"/>
    </location>
</feature>
<name>A0A9P8AXT6_9AGAR</name>
<gene>
    <name evidence="1" type="ORF">BT62DRAFT_881804</name>
</gene>
<comment type="caution">
    <text evidence="1">The sequence shown here is derived from an EMBL/GenBank/DDBJ whole genome shotgun (WGS) entry which is preliminary data.</text>
</comment>
<protein>
    <submittedName>
        <fullName evidence="1">Uncharacterized protein</fullName>
    </submittedName>
</protein>
<accession>A0A9P8AXT6</accession>
<sequence>GFNIPGTEDQIIVTLFTNNITVFIVQYDDLDKLTKILDSGAKFNIDKTEILLIDTPSHCDAIYHH</sequence>
<dbReference type="OrthoDB" id="2205812at2759"/>
<dbReference type="Proteomes" id="UP000812287">
    <property type="component" value="Unassembled WGS sequence"/>
</dbReference>
<keyword evidence="2" id="KW-1185">Reference proteome</keyword>
<proteinExistence type="predicted"/>
<evidence type="ECO:0000313" key="1">
    <source>
        <dbReference type="EMBL" id="KAG7451730.1"/>
    </source>
</evidence>